<dbReference type="FunFam" id="3.10.250.10:FF:000001">
    <property type="entry name" value="Lysyl oxidase 4 isoform X1"/>
    <property type="match status" value="1"/>
</dbReference>
<feature type="domain" description="SRCR" evidence="10">
    <location>
        <begin position="747"/>
        <end position="854"/>
    </location>
</feature>
<evidence type="ECO:0000313" key="11">
    <source>
        <dbReference type="EMBL" id="GLC59962.1"/>
    </source>
</evidence>
<dbReference type="GO" id="GO:0004252">
    <property type="term" value="F:serine-type endopeptidase activity"/>
    <property type="evidence" value="ECO:0007669"/>
    <property type="project" value="InterPro"/>
</dbReference>
<keyword evidence="6" id="KW-0472">Membrane</keyword>
<feature type="region of interest" description="Disordered" evidence="9">
    <location>
        <begin position="80"/>
        <end position="118"/>
    </location>
</feature>
<keyword evidence="3" id="KW-0732">Signal</keyword>
<evidence type="ECO:0000256" key="8">
    <source>
        <dbReference type="ARBA" id="ARBA00023180"/>
    </source>
</evidence>
<dbReference type="Gene3D" id="2.40.10.10">
    <property type="entry name" value="Trypsin-like serine proteases"/>
    <property type="match status" value="2"/>
</dbReference>
<dbReference type="InterPro" id="IPR036772">
    <property type="entry name" value="SRCR-like_dom_sf"/>
</dbReference>
<gene>
    <name evidence="11" type="primary">PLEST005682</name>
    <name evidence="11" type="ORF">PLESTB_001558500</name>
</gene>
<proteinExistence type="predicted"/>
<protein>
    <recommendedName>
        <fullName evidence="10">SRCR domain-containing protein</fullName>
    </recommendedName>
</protein>
<dbReference type="Pfam" id="PF00530">
    <property type="entry name" value="SRCR"/>
    <property type="match status" value="5"/>
</dbReference>
<dbReference type="PANTHER" id="PTHR19331">
    <property type="entry name" value="SCAVENGER RECEPTOR DOMAIN-CONTAINING"/>
    <property type="match status" value="1"/>
</dbReference>
<dbReference type="Proteomes" id="UP001165080">
    <property type="component" value="Unassembled WGS sequence"/>
</dbReference>
<reference evidence="11 12" key="1">
    <citation type="journal article" date="2023" name="Commun. Biol.">
        <title>Reorganization of the ancestral sex-determining regions during the evolution of trioecy in Pleodorina starrii.</title>
        <authorList>
            <person name="Takahashi K."/>
            <person name="Suzuki S."/>
            <person name="Kawai-Toyooka H."/>
            <person name="Yamamoto K."/>
            <person name="Hamaji T."/>
            <person name="Ootsuki R."/>
            <person name="Yamaguchi H."/>
            <person name="Kawachi M."/>
            <person name="Higashiyama T."/>
            <person name="Nozaki H."/>
        </authorList>
    </citation>
    <scope>NUCLEOTIDE SEQUENCE [LARGE SCALE GENOMIC DNA]</scope>
    <source>
        <strain evidence="11 12">NIES-4479</strain>
    </source>
</reference>
<dbReference type="InterPro" id="IPR043504">
    <property type="entry name" value="Peptidase_S1_PA_chymotrypsin"/>
</dbReference>
<feature type="region of interest" description="Disordered" evidence="9">
    <location>
        <begin position="1"/>
        <end position="64"/>
    </location>
</feature>
<dbReference type="SMART" id="SM00202">
    <property type="entry name" value="SR"/>
    <property type="match status" value="5"/>
</dbReference>
<feature type="domain" description="SRCR" evidence="10">
    <location>
        <begin position="488"/>
        <end position="592"/>
    </location>
</feature>
<evidence type="ECO:0000259" key="10">
    <source>
        <dbReference type="PROSITE" id="PS50287"/>
    </source>
</evidence>
<evidence type="ECO:0000256" key="6">
    <source>
        <dbReference type="ARBA" id="ARBA00023136"/>
    </source>
</evidence>
<dbReference type="GO" id="GO:0006508">
    <property type="term" value="P:proteolysis"/>
    <property type="evidence" value="ECO:0007669"/>
    <property type="project" value="InterPro"/>
</dbReference>
<keyword evidence="4" id="KW-0677">Repeat</keyword>
<evidence type="ECO:0000256" key="9">
    <source>
        <dbReference type="SAM" id="MobiDB-lite"/>
    </source>
</evidence>
<evidence type="ECO:0000313" key="12">
    <source>
        <dbReference type="Proteomes" id="UP001165080"/>
    </source>
</evidence>
<organism evidence="11 12">
    <name type="scientific">Pleodorina starrii</name>
    <dbReference type="NCBI Taxonomy" id="330485"/>
    <lineage>
        <taxon>Eukaryota</taxon>
        <taxon>Viridiplantae</taxon>
        <taxon>Chlorophyta</taxon>
        <taxon>core chlorophytes</taxon>
        <taxon>Chlorophyceae</taxon>
        <taxon>CS clade</taxon>
        <taxon>Chlamydomonadales</taxon>
        <taxon>Volvocaceae</taxon>
        <taxon>Pleodorina</taxon>
    </lineage>
</organism>
<dbReference type="GO" id="GO:0016020">
    <property type="term" value="C:membrane"/>
    <property type="evidence" value="ECO:0007669"/>
    <property type="project" value="UniProtKB-SubCell"/>
</dbReference>
<dbReference type="InterPro" id="IPR001190">
    <property type="entry name" value="SRCR"/>
</dbReference>
<comment type="caution">
    <text evidence="11">The sequence shown here is derived from an EMBL/GenBank/DDBJ whole genome shotgun (WGS) entry which is preliminary data.</text>
</comment>
<dbReference type="PRINTS" id="PR00258">
    <property type="entry name" value="SPERACTRCPTR"/>
</dbReference>
<feature type="region of interest" description="Disordered" evidence="9">
    <location>
        <begin position="462"/>
        <end position="482"/>
    </location>
</feature>
<keyword evidence="12" id="KW-1185">Reference proteome</keyword>
<dbReference type="FunFam" id="3.10.250.10:FF:000016">
    <property type="entry name" value="Scavenger receptor cysteine-rich protein type 12"/>
    <property type="match status" value="1"/>
</dbReference>
<dbReference type="OrthoDB" id="534659at2759"/>
<sequence length="1098" mass="116568">MTPSDPLVGGLKLQFEGASSSSGSSGGADTSGGAATMPRRLGASTKIASADEGVGGDGDGNSIDDIVSRYVTEGFVYTGHASVTDEGPSGERPSGFVSSLPPPGSTADGAAAGREVPPTPQRLDIRAVRVSTDGAVYVESLPLTVDLTNLPASGQTETKVVDGLAAAAAAATAGSGVDVGDLRRLLQGQAQQQQRQQQVSEPRSADDLSLLSSDDDDGAGGDDGSGSGDHRRSLLGVPRRRRLVDDAYRADVRVWPHNVIGQLTYRLNNRRFVCSGTWVSPYDVLTAAHCVFDIGTNVESRNFVFEPGKIGYVAPLGSFNHSHFTFYRAEYPRADGGGVNYFDIALIRMRTPSPSYMGLKYSCDQIDYPKTQTCGYLQDSGNFQQCDDCYFTSNGCNPGVQSINWCYTVGGQSGAPIYDLTDHHILGALSGGFDDPSFADFSFWTPIDALHFTSLTRWMWQPGDESRSPAPPPPPPRTTCSDEEWGSLRLAGGATSAIGRAEVCYDGLWGLVCSSRSHSAANAAVLCRQLGYDSAGLVPDSIYWPQNPRQVSWLEPGCGGGEDSLDDCEMFQGSTWEPGPIYCPSVLAVSCWDNDTATATPLLPTARDVYPCASEGAVRLRDSDNLDWGRVEFCHAGQWGSICHDGWDDQEATVVCRQLGYPYGTALKGRLAGGSSPPGPEGMEIWLQQVNCSGSEASLADCPRLVPIGSTVCSHRADAGAACSRAKPAAPGVPPVTTPRCSEPGALRLVGRQDGGGGTVGRLEVCYTGAWGAVCEPGFSDYEASVACRQMGYAKGRVMPTDPDPAQPIWMSGVRCDLATNIAGVWPTRLTACGFWGMEDVGCPYRAVAGLQCTNRTTFKSMTETCSKEEALRLRGGPSDGTGRLEVCRGGQWGTFCRDNFSDQMAAVACRQMGYVTGDLVGKGLAPRGDPDSRVWSDALDCRGDEDRLTECPPADGYTAYCATHANDVGVRCLASLSPPAAPEGSKTTGAFACDTTGQLRLMDGIGRTVYDRGLVQVCLYGRWGTVCAKGFGNDAARVACRNFGFVSGIVVPSSLPTNYWSLTVRQPVNMVNVSCKGGEERLASCEYDVYDVSCTHL</sequence>
<accession>A0A9W6BY31</accession>
<keyword evidence="2" id="KW-0812">Transmembrane</keyword>
<dbReference type="SUPFAM" id="SSF56487">
    <property type="entry name" value="SRCR-like"/>
    <property type="match status" value="5"/>
</dbReference>
<feature type="domain" description="SRCR" evidence="10">
    <location>
        <begin position="872"/>
        <end position="974"/>
    </location>
</feature>
<dbReference type="EMBL" id="BRXU01000031">
    <property type="protein sequence ID" value="GLC59962.1"/>
    <property type="molecule type" value="Genomic_DNA"/>
</dbReference>
<keyword evidence="8" id="KW-0325">Glycoprotein</keyword>
<dbReference type="PROSITE" id="PS00420">
    <property type="entry name" value="SRCR_1"/>
    <property type="match status" value="3"/>
</dbReference>
<evidence type="ECO:0000256" key="1">
    <source>
        <dbReference type="ARBA" id="ARBA00004167"/>
    </source>
</evidence>
<dbReference type="PROSITE" id="PS00134">
    <property type="entry name" value="TRYPSIN_HIS"/>
    <property type="match status" value="1"/>
</dbReference>
<dbReference type="InterPro" id="IPR009003">
    <property type="entry name" value="Peptidase_S1_PA"/>
</dbReference>
<dbReference type="Gene3D" id="3.10.250.10">
    <property type="entry name" value="SRCR-like domain"/>
    <property type="match status" value="5"/>
</dbReference>
<evidence type="ECO:0000256" key="2">
    <source>
        <dbReference type="ARBA" id="ARBA00022692"/>
    </source>
</evidence>
<evidence type="ECO:0000256" key="4">
    <source>
        <dbReference type="ARBA" id="ARBA00022737"/>
    </source>
</evidence>
<dbReference type="PROSITE" id="PS50287">
    <property type="entry name" value="SRCR_2"/>
    <property type="match status" value="5"/>
</dbReference>
<dbReference type="InterPro" id="IPR018114">
    <property type="entry name" value="TRYPSIN_HIS"/>
</dbReference>
<evidence type="ECO:0000256" key="3">
    <source>
        <dbReference type="ARBA" id="ARBA00022729"/>
    </source>
</evidence>
<feature type="domain" description="SRCR" evidence="10">
    <location>
        <begin position="618"/>
        <end position="724"/>
    </location>
</feature>
<dbReference type="AlphaFoldDB" id="A0A9W6BY31"/>
<keyword evidence="5" id="KW-1133">Transmembrane helix</keyword>
<keyword evidence="7" id="KW-1015">Disulfide bond</keyword>
<evidence type="ECO:0000256" key="5">
    <source>
        <dbReference type="ARBA" id="ARBA00022989"/>
    </source>
</evidence>
<dbReference type="SUPFAM" id="SSF50494">
    <property type="entry name" value="Trypsin-like serine proteases"/>
    <property type="match status" value="1"/>
</dbReference>
<feature type="region of interest" description="Disordered" evidence="9">
    <location>
        <begin position="188"/>
        <end position="234"/>
    </location>
</feature>
<comment type="subcellular location">
    <subcellularLocation>
        <location evidence="1">Membrane</location>
        <topology evidence="1">Single-pass membrane protein</topology>
    </subcellularLocation>
</comment>
<feature type="compositionally biased region" description="Low complexity" evidence="9">
    <location>
        <begin position="188"/>
        <end position="198"/>
    </location>
</feature>
<name>A0A9W6BY31_9CHLO</name>
<feature type="domain" description="SRCR" evidence="10">
    <location>
        <begin position="1000"/>
        <end position="1098"/>
    </location>
</feature>
<evidence type="ECO:0000256" key="7">
    <source>
        <dbReference type="ARBA" id="ARBA00023157"/>
    </source>
</evidence>